<evidence type="ECO:0000256" key="2">
    <source>
        <dbReference type="ARBA" id="ARBA00023002"/>
    </source>
</evidence>
<keyword evidence="2" id="KW-0560">Oxidoreductase</keyword>
<comment type="caution">
    <text evidence="3">The sequence shown here is derived from an EMBL/GenBank/DDBJ whole genome shotgun (WGS) entry which is preliminary data.</text>
</comment>
<evidence type="ECO:0000313" key="4">
    <source>
        <dbReference type="Proteomes" id="UP000295621"/>
    </source>
</evidence>
<dbReference type="RefSeq" id="WP_131988731.1">
    <property type="nucleotide sequence ID" value="NZ_SMKL01000119.1"/>
</dbReference>
<dbReference type="GO" id="GO:0016616">
    <property type="term" value="F:oxidoreductase activity, acting on the CH-OH group of donors, NAD or NADP as acceptor"/>
    <property type="evidence" value="ECO:0007669"/>
    <property type="project" value="TreeGrafter"/>
</dbReference>
<dbReference type="SUPFAM" id="SSF51735">
    <property type="entry name" value="NAD(P)-binding Rossmann-fold domains"/>
    <property type="match status" value="1"/>
</dbReference>
<dbReference type="Gene3D" id="3.40.50.720">
    <property type="entry name" value="NAD(P)-binding Rossmann-like Domain"/>
    <property type="match status" value="1"/>
</dbReference>
<organism evidence="3 4">
    <name type="scientific">Jiangella ureilytica</name>
    <dbReference type="NCBI Taxonomy" id="2530374"/>
    <lineage>
        <taxon>Bacteria</taxon>
        <taxon>Bacillati</taxon>
        <taxon>Actinomycetota</taxon>
        <taxon>Actinomycetes</taxon>
        <taxon>Jiangellales</taxon>
        <taxon>Jiangellaceae</taxon>
        <taxon>Jiangella</taxon>
    </lineage>
</organism>
<dbReference type="PRINTS" id="PR00081">
    <property type="entry name" value="GDHRDH"/>
</dbReference>
<dbReference type="InterPro" id="IPR020904">
    <property type="entry name" value="Sc_DH/Rdtase_CS"/>
</dbReference>
<sequence>MTTGRFAGRTVVVTGAGTGLGAAIAIRAAAEGARVGVHHRRSSAGASQTVDRIVAAGGEAVLLKADISRWDEVTALAAAAWSALGRVDVLVNNAGTPISEQRSWTELTPSSLDRVIDTDLKGTLICVHEFGRRMLDDGGGAIVNVGSAVVVRGSARAPQYAAAKAGLLGVTKSYAHALAPSVRVNLFAPGFVATPSTLSRPEWAEREPRLLSSTPLERVATAEEMAGLALFLASDDAAHLTGSFLAADGGMSMLGT</sequence>
<dbReference type="PANTHER" id="PTHR42760">
    <property type="entry name" value="SHORT-CHAIN DEHYDROGENASES/REDUCTASES FAMILY MEMBER"/>
    <property type="match status" value="1"/>
</dbReference>
<gene>
    <name evidence="3" type="ORF">E1212_28220</name>
</gene>
<name>A0A4R4R9S3_9ACTN</name>
<dbReference type="PRINTS" id="PR00080">
    <property type="entry name" value="SDRFAMILY"/>
</dbReference>
<dbReference type="Proteomes" id="UP000295621">
    <property type="component" value="Unassembled WGS sequence"/>
</dbReference>
<proteinExistence type="inferred from homology"/>
<dbReference type="EMBL" id="SMKL01000119">
    <property type="protein sequence ID" value="TDC45844.1"/>
    <property type="molecule type" value="Genomic_DNA"/>
</dbReference>
<comment type="similarity">
    <text evidence="1">Belongs to the short-chain dehydrogenases/reductases (SDR) family.</text>
</comment>
<dbReference type="InterPro" id="IPR036291">
    <property type="entry name" value="NAD(P)-bd_dom_sf"/>
</dbReference>
<evidence type="ECO:0000256" key="1">
    <source>
        <dbReference type="ARBA" id="ARBA00006484"/>
    </source>
</evidence>
<dbReference type="InterPro" id="IPR002347">
    <property type="entry name" value="SDR_fam"/>
</dbReference>
<dbReference type="AlphaFoldDB" id="A0A4R4R9S3"/>
<protein>
    <submittedName>
        <fullName evidence="3">SDR family oxidoreductase</fullName>
    </submittedName>
</protein>
<dbReference type="OrthoDB" id="286404at2"/>
<dbReference type="PANTHER" id="PTHR42760:SF133">
    <property type="entry name" value="3-OXOACYL-[ACYL-CARRIER-PROTEIN] REDUCTASE"/>
    <property type="match status" value="1"/>
</dbReference>
<keyword evidence="4" id="KW-1185">Reference proteome</keyword>
<reference evidence="3 4" key="1">
    <citation type="submission" date="2019-02" db="EMBL/GenBank/DDBJ databases">
        <title>Draft genome sequences of novel Actinobacteria.</title>
        <authorList>
            <person name="Sahin N."/>
            <person name="Ay H."/>
            <person name="Saygin H."/>
        </authorList>
    </citation>
    <scope>NUCLEOTIDE SEQUENCE [LARGE SCALE GENOMIC DNA]</scope>
    <source>
        <strain evidence="3 4">KC603</strain>
    </source>
</reference>
<dbReference type="FunFam" id="3.40.50.720:FF:000084">
    <property type="entry name" value="Short-chain dehydrogenase reductase"/>
    <property type="match status" value="1"/>
</dbReference>
<evidence type="ECO:0000313" key="3">
    <source>
        <dbReference type="EMBL" id="TDC45844.1"/>
    </source>
</evidence>
<accession>A0A4R4R9S3</accession>
<dbReference type="PROSITE" id="PS00061">
    <property type="entry name" value="ADH_SHORT"/>
    <property type="match status" value="1"/>
</dbReference>
<dbReference type="Pfam" id="PF13561">
    <property type="entry name" value="adh_short_C2"/>
    <property type="match status" value="1"/>
</dbReference>